<dbReference type="Proteomes" id="UP000539175">
    <property type="component" value="Unassembled WGS sequence"/>
</dbReference>
<reference evidence="2 3" key="1">
    <citation type="submission" date="2020-08" db="EMBL/GenBank/DDBJ databases">
        <title>Genomic Encyclopedia of Type Strains, Phase IV (KMG-IV): sequencing the most valuable type-strain genomes for metagenomic binning, comparative biology and taxonomic classification.</title>
        <authorList>
            <person name="Goeker M."/>
        </authorList>
    </citation>
    <scope>NUCLEOTIDE SEQUENCE [LARGE SCALE GENOMIC DNA]</scope>
    <source>
        <strain evidence="2 3">DSM 22198</strain>
    </source>
</reference>
<dbReference type="EMBL" id="JACIIZ010000011">
    <property type="protein sequence ID" value="MBB6253385.1"/>
    <property type="molecule type" value="Genomic_DNA"/>
</dbReference>
<protein>
    <submittedName>
        <fullName evidence="2">Prepilin-type N-terminal cleavage/methylation domain-containing protein</fullName>
    </submittedName>
</protein>
<comment type="caution">
    <text evidence="2">The sequence shown here is derived from an EMBL/GenBank/DDBJ whole genome shotgun (WGS) entry which is preliminary data.</text>
</comment>
<dbReference type="InterPro" id="IPR012902">
    <property type="entry name" value="N_methyl_site"/>
</dbReference>
<proteinExistence type="predicted"/>
<dbReference type="AlphaFoldDB" id="A0A7X0B0F2"/>
<evidence type="ECO:0000256" key="1">
    <source>
        <dbReference type="SAM" id="Phobius"/>
    </source>
</evidence>
<keyword evidence="3" id="KW-1185">Reference proteome</keyword>
<dbReference type="NCBIfam" id="TIGR02532">
    <property type="entry name" value="IV_pilin_GFxxxE"/>
    <property type="match status" value="1"/>
</dbReference>
<organism evidence="2 3">
    <name type="scientific">Nitrospirillum iridis</name>
    <dbReference type="NCBI Taxonomy" id="765888"/>
    <lineage>
        <taxon>Bacteria</taxon>
        <taxon>Pseudomonadati</taxon>
        <taxon>Pseudomonadota</taxon>
        <taxon>Alphaproteobacteria</taxon>
        <taxon>Rhodospirillales</taxon>
        <taxon>Azospirillaceae</taxon>
        <taxon>Nitrospirillum</taxon>
    </lineage>
</organism>
<keyword evidence="1" id="KW-0472">Membrane</keyword>
<sequence length="218" mass="23317">MTALVFRTPAQYGMTLIEALVALMLLGLLALAGVELLPQMSRMADRSGTLQRGAAAMGRSHDFIRFVVENAVRQGDLGRVGGELPPLTADARQLELFAPLPSGLGTGGMYRIVMSTEGGLDHQALRLRVTPLRPDGPPASEGLLIEGATSLAWSYFDRKTNTWSGRWSTPDALPDLVRLDVKMPGTGWWPPLIAAPMLAGGVFCAFDTIANVCRQGGT</sequence>
<keyword evidence="1" id="KW-0812">Transmembrane</keyword>
<dbReference type="Pfam" id="PF07963">
    <property type="entry name" value="N_methyl"/>
    <property type="match status" value="1"/>
</dbReference>
<evidence type="ECO:0000313" key="3">
    <source>
        <dbReference type="Proteomes" id="UP000539175"/>
    </source>
</evidence>
<accession>A0A7X0B0F2</accession>
<gene>
    <name evidence="2" type="ORF">FHS74_003954</name>
</gene>
<feature type="transmembrane region" description="Helical" evidence="1">
    <location>
        <begin position="12"/>
        <end position="37"/>
    </location>
</feature>
<dbReference type="SUPFAM" id="SSF54523">
    <property type="entry name" value="Pili subunits"/>
    <property type="match status" value="1"/>
</dbReference>
<dbReference type="RefSeq" id="WP_184803783.1">
    <property type="nucleotide sequence ID" value="NZ_JACIIZ010000011.1"/>
</dbReference>
<evidence type="ECO:0000313" key="2">
    <source>
        <dbReference type="EMBL" id="MBB6253385.1"/>
    </source>
</evidence>
<name>A0A7X0B0F2_9PROT</name>
<keyword evidence="1" id="KW-1133">Transmembrane helix</keyword>
<dbReference type="InterPro" id="IPR045584">
    <property type="entry name" value="Pilin-like"/>
</dbReference>